<keyword evidence="1" id="KW-1133">Transmembrane helix</keyword>
<evidence type="ECO:0000313" key="3">
    <source>
        <dbReference type="Proteomes" id="UP000199274"/>
    </source>
</evidence>
<gene>
    <name evidence="2" type="ORF">SAMN04488062_101432</name>
</gene>
<organism evidence="2 3">
    <name type="scientific">Flavobacterium omnivorum</name>
    <dbReference type="NCBI Taxonomy" id="178355"/>
    <lineage>
        <taxon>Bacteria</taxon>
        <taxon>Pseudomonadati</taxon>
        <taxon>Bacteroidota</taxon>
        <taxon>Flavobacteriia</taxon>
        <taxon>Flavobacteriales</taxon>
        <taxon>Flavobacteriaceae</taxon>
        <taxon>Flavobacterium</taxon>
    </lineage>
</organism>
<keyword evidence="1" id="KW-0812">Transmembrane</keyword>
<dbReference type="Proteomes" id="UP000199274">
    <property type="component" value="Unassembled WGS sequence"/>
</dbReference>
<proteinExistence type="predicted"/>
<name>A0A1G7WDP2_9FLAO</name>
<accession>A0A1G7WDP2</accession>
<dbReference type="EMBL" id="FNDB01000001">
    <property type="protein sequence ID" value="SDG70082.1"/>
    <property type="molecule type" value="Genomic_DNA"/>
</dbReference>
<reference evidence="3" key="1">
    <citation type="submission" date="2016-10" db="EMBL/GenBank/DDBJ databases">
        <authorList>
            <person name="Varghese N."/>
            <person name="Submissions S."/>
        </authorList>
    </citation>
    <scope>NUCLEOTIDE SEQUENCE [LARGE SCALE GENOMIC DNA]</scope>
    <source>
        <strain evidence="3">CGMCC 1.2747</strain>
    </source>
</reference>
<keyword evidence="3" id="KW-1185">Reference proteome</keyword>
<evidence type="ECO:0000256" key="1">
    <source>
        <dbReference type="SAM" id="Phobius"/>
    </source>
</evidence>
<sequence>MNTPLSDSDWAKLDILLKNKDVNLSKTINLCVSTVFLLGVCIMVFAFFIFVIFK</sequence>
<protein>
    <submittedName>
        <fullName evidence="2">Uncharacterized protein</fullName>
    </submittedName>
</protein>
<evidence type="ECO:0000313" key="2">
    <source>
        <dbReference type="EMBL" id="SDG70082.1"/>
    </source>
</evidence>
<feature type="transmembrane region" description="Helical" evidence="1">
    <location>
        <begin position="27"/>
        <end position="53"/>
    </location>
</feature>
<dbReference type="AlphaFoldDB" id="A0A1G7WDP2"/>
<keyword evidence="1" id="KW-0472">Membrane</keyword>